<evidence type="ECO:0000313" key="5">
    <source>
        <dbReference type="Proteomes" id="UP000092840"/>
    </source>
</evidence>
<evidence type="ECO:0000313" key="3">
    <source>
        <dbReference type="EMBL" id="SBT18106.1"/>
    </source>
</evidence>
<dbReference type="Pfam" id="PF00563">
    <property type="entry name" value="EAL"/>
    <property type="match status" value="1"/>
</dbReference>
<dbReference type="Pfam" id="PF08668">
    <property type="entry name" value="HDOD"/>
    <property type="match status" value="1"/>
</dbReference>
<dbReference type="InterPro" id="IPR001633">
    <property type="entry name" value="EAL_dom"/>
</dbReference>
<evidence type="ECO:0000313" key="6">
    <source>
        <dbReference type="Proteomes" id="UP000092871"/>
    </source>
</evidence>
<dbReference type="Proteomes" id="UP000092840">
    <property type="component" value="Unassembled WGS sequence"/>
</dbReference>
<dbReference type="EMBL" id="FLRA01000017">
    <property type="protein sequence ID" value="SBT18106.1"/>
    <property type="molecule type" value="Genomic_DNA"/>
</dbReference>
<accession>A0A1C3JSN0</accession>
<gene>
    <name evidence="3" type="ORF">MGA5115_02226</name>
    <name evidence="4" type="ORF">MGA5116_03108</name>
</gene>
<reference evidence="4 5" key="2">
    <citation type="submission" date="2016-06" db="EMBL/GenBank/DDBJ databases">
        <authorList>
            <person name="Rodrigo-Torres L."/>
            <person name="Arahal D.R."/>
        </authorList>
    </citation>
    <scope>NUCLEOTIDE SEQUENCE [LARGE SCALE GENOMIC DNA]</scope>
    <source>
        <strain evidence="4 5">CECT 5116</strain>
    </source>
</reference>
<protein>
    <submittedName>
        <fullName evidence="3">EAL domain protein</fullName>
    </submittedName>
</protein>
<evidence type="ECO:0000259" key="2">
    <source>
        <dbReference type="PROSITE" id="PS51833"/>
    </source>
</evidence>
<dbReference type="RefSeq" id="WP_067036396.1">
    <property type="nucleotide sequence ID" value="NZ_FLRA01000017.1"/>
</dbReference>
<reference evidence="3 6" key="1">
    <citation type="submission" date="2016-06" db="EMBL/GenBank/DDBJ databases">
        <authorList>
            <person name="Kjaerup R.B."/>
            <person name="Dalgaard T.S."/>
            <person name="Juul-Madsen H.R."/>
        </authorList>
    </citation>
    <scope>NUCLEOTIDE SEQUENCE [LARGE SCALE GENOMIC DNA]</scope>
    <source>
        <strain evidence="3 6">CECT 5115</strain>
    </source>
</reference>
<dbReference type="InterPro" id="IPR013976">
    <property type="entry name" value="HDOD"/>
</dbReference>
<dbReference type="PANTHER" id="PTHR33525:SF4">
    <property type="entry name" value="CYCLIC DI-GMP PHOSPHODIESTERASE CDGJ"/>
    <property type="match status" value="1"/>
</dbReference>
<dbReference type="Gene3D" id="1.10.3210.10">
    <property type="entry name" value="Hypothetical protein af1432"/>
    <property type="match status" value="1"/>
</dbReference>
<organism evidence="3 6">
    <name type="scientific">Marinomonas gallaica</name>
    <dbReference type="NCBI Taxonomy" id="1806667"/>
    <lineage>
        <taxon>Bacteria</taxon>
        <taxon>Pseudomonadati</taxon>
        <taxon>Pseudomonadota</taxon>
        <taxon>Gammaproteobacteria</taxon>
        <taxon>Oceanospirillales</taxon>
        <taxon>Oceanospirillaceae</taxon>
        <taxon>Marinomonas</taxon>
    </lineage>
</organism>
<dbReference type="PROSITE" id="PS50883">
    <property type="entry name" value="EAL"/>
    <property type="match status" value="1"/>
</dbReference>
<proteinExistence type="predicted"/>
<keyword evidence="5" id="KW-1185">Reference proteome</keyword>
<dbReference type="PROSITE" id="PS51833">
    <property type="entry name" value="HDOD"/>
    <property type="match status" value="1"/>
</dbReference>
<dbReference type="SUPFAM" id="SSF141868">
    <property type="entry name" value="EAL domain-like"/>
    <property type="match status" value="1"/>
</dbReference>
<dbReference type="InterPro" id="IPR014408">
    <property type="entry name" value="dGMP_Pdiesterase_EAL/HD-GYP"/>
</dbReference>
<feature type="domain" description="EAL" evidence="1">
    <location>
        <begin position="1"/>
        <end position="210"/>
    </location>
</feature>
<dbReference type="InterPro" id="IPR035919">
    <property type="entry name" value="EAL_sf"/>
</dbReference>
<dbReference type="SMART" id="SM00052">
    <property type="entry name" value="EAL"/>
    <property type="match status" value="1"/>
</dbReference>
<dbReference type="PANTHER" id="PTHR33525">
    <property type="match status" value="1"/>
</dbReference>
<sequence length="406" mass="46390">MEAVAFDQLLMAQQPIFDRNRKLFGYELLFRGEHEEHAVFDNPQMATSQVLVNLCMGISELNTQLRQPFFINMTAELVLSEAFFPISPDTVFIEILENQTITPEFILAIKRWHEQGFRFVLDDYEYTESYQPLLPYMSIVKIDVLSTPPSSIVNEIERLKNLGLKLVAEKVENEAMFMSCLEMGFDYFQGYHLCRPEIVKGRRIESDTQNALRLLNILQDIDVCINEVSKLVAQAPALSFQMLRLLNSPVVGLRVSVSSIKEAVTYLGLTQLKRWTMLIALSANNKSNSTDIRQLLARARCCELIALQSKHINSDEAFMVGLMSGMDVILQIPKSELLQQIKLNSELEDALKQYKGNLGKVLYSVECMERGRLEKLFKLPMGIRNQLSAHYFESLVWSQGILSTLE</sequence>
<name>A0A1C3JSN0_9GAMM</name>
<dbReference type="CDD" id="cd01948">
    <property type="entry name" value="EAL"/>
    <property type="match status" value="1"/>
</dbReference>
<dbReference type="PIRSF" id="PIRSF003180">
    <property type="entry name" value="DiGMPpdiest_YuxH"/>
    <property type="match status" value="1"/>
</dbReference>
<evidence type="ECO:0000313" key="4">
    <source>
        <dbReference type="EMBL" id="SBT22486.1"/>
    </source>
</evidence>
<dbReference type="EMBL" id="FLRB01000019">
    <property type="protein sequence ID" value="SBT22486.1"/>
    <property type="molecule type" value="Genomic_DNA"/>
</dbReference>
<dbReference type="InterPro" id="IPR052340">
    <property type="entry name" value="RNase_Y/CdgJ"/>
</dbReference>
<dbReference type="Gene3D" id="3.20.20.450">
    <property type="entry name" value="EAL domain"/>
    <property type="match status" value="1"/>
</dbReference>
<evidence type="ECO:0000259" key="1">
    <source>
        <dbReference type="PROSITE" id="PS50883"/>
    </source>
</evidence>
<dbReference type="AlphaFoldDB" id="A0A1C3JSN0"/>
<feature type="domain" description="HDOD" evidence="2">
    <location>
        <begin position="204"/>
        <end position="393"/>
    </location>
</feature>
<dbReference type="SUPFAM" id="SSF109604">
    <property type="entry name" value="HD-domain/PDEase-like"/>
    <property type="match status" value="1"/>
</dbReference>
<dbReference type="Proteomes" id="UP000092871">
    <property type="component" value="Unassembled WGS sequence"/>
</dbReference>